<evidence type="ECO:0000256" key="7">
    <source>
        <dbReference type="ARBA" id="ARBA00023015"/>
    </source>
</evidence>
<dbReference type="InterPro" id="IPR039746">
    <property type="entry name" value="FOG"/>
</dbReference>
<dbReference type="InterPro" id="IPR013087">
    <property type="entry name" value="Znf_C2H2_type"/>
</dbReference>
<keyword evidence="2" id="KW-0678">Repressor</keyword>
<evidence type="ECO:0008006" key="18">
    <source>
        <dbReference type="Google" id="ProtNLM"/>
    </source>
</evidence>
<feature type="region of interest" description="Disordered" evidence="13">
    <location>
        <begin position="205"/>
        <end position="308"/>
    </location>
</feature>
<feature type="region of interest" description="Disordered" evidence="13">
    <location>
        <begin position="965"/>
        <end position="990"/>
    </location>
</feature>
<dbReference type="Proteomes" id="UP000759131">
    <property type="component" value="Unassembled WGS sequence"/>
</dbReference>
<feature type="region of interest" description="Disordered" evidence="13">
    <location>
        <begin position="1048"/>
        <end position="1136"/>
    </location>
</feature>
<keyword evidence="10" id="KW-0804">Transcription</keyword>
<feature type="domain" description="C2H2-type" evidence="14">
    <location>
        <begin position="317"/>
        <end position="340"/>
    </location>
</feature>
<dbReference type="PANTHER" id="PTHR12958:SF3">
    <property type="entry name" value="ZINC FINGER PROTEIN USH"/>
    <property type="match status" value="1"/>
</dbReference>
<evidence type="ECO:0000256" key="11">
    <source>
        <dbReference type="ARBA" id="ARBA00023242"/>
    </source>
</evidence>
<dbReference type="GO" id="GO:0061629">
    <property type="term" value="F:RNA polymerase II-specific DNA-binding transcription factor binding"/>
    <property type="evidence" value="ECO:0007669"/>
    <property type="project" value="InterPro"/>
</dbReference>
<evidence type="ECO:0000256" key="10">
    <source>
        <dbReference type="ARBA" id="ARBA00023163"/>
    </source>
</evidence>
<dbReference type="GO" id="GO:0003677">
    <property type="term" value="F:DNA binding"/>
    <property type="evidence" value="ECO:0007669"/>
    <property type="project" value="UniProtKB-KW"/>
</dbReference>
<dbReference type="Pfam" id="PF25445">
    <property type="entry name" value="CCHC_ZFPM2"/>
    <property type="match status" value="1"/>
</dbReference>
<feature type="compositionally biased region" description="Basic and acidic residues" evidence="13">
    <location>
        <begin position="273"/>
        <end position="285"/>
    </location>
</feature>
<evidence type="ECO:0000256" key="1">
    <source>
        <dbReference type="ARBA" id="ARBA00004123"/>
    </source>
</evidence>
<feature type="domain" description="CCHC FOG-type" evidence="15">
    <location>
        <begin position="395"/>
        <end position="428"/>
    </location>
</feature>
<feature type="compositionally biased region" description="Low complexity" evidence="13">
    <location>
        <begin position="752"/>
        <end position="768"/>
    </location>
</feature>
<dbReference type="AlphaFoldDB" id="A0A7R9KKQ4"/>
<feature type="compositionally biased region" description="Basic and acidic residues" evidence="13">
    <location>
        <begin position="1069"/>
        <end position="1082"/>
    </location>
</feature>
<dbReference type="EMBL" id="OC857281">
    <property type="protein sequence ID" value="CAD7624956.1"/>
    <property type="molecule type" value="Genomic_DNA"/>
</dbReference>
<sequence length="1204" mass="130127">SPSECLADRAVLLHLPEDQLTLTALTEDSGADDEHPNDGIESYIVCAKKLLSKDTKFGPFKAEIVSPRADTRSPPPDECNKVVNRCPKSDVNDDSTGMTVRLKEESGEWLKILRTVDKDREPNATVRCEDDEEEELEVDDDYTLSAHQTYYCVNRANNGRTRNDTKGHGVWPHRESKGGVRTTDNTNYIISADNGVNQRNASIYTNDMSSHDSGEVTESSSPEDSRRHKRPDVTRAGGQHSESKSSDAKLVRHMNGRQQHIIDSEIQSEDEQSDKAPKLDSRGHNNDSGTALAMGTGGGKVTPTSGVAKYSKTGNVYSCKTCGYDTDKKALLLKHIKSLHPSLALPAGQSPPLPAPHHHINNNTITNNIGAKHTNSHMAGLTTTDESDDNEYHHSSAPQDRYCTNCDIQFNSYNTYKVHKDLYCGGRHNPKYSSPTSMTTGAAPTAATRKRSHNSETDGYTSGTAAGAGSQRLANNTAANFSKLIAANGVPFIMPSMAAATAAAVGAIGGAANAAPLLSQPVYIAISTNPLILVPCSYNTTQGGLIAPNITAMGTPFTVPTDVLSANSLISSLNTSIAAANTSPSEAHNKTRQPKTTSPAKTHNNQSSADEQPLDLSSKYTKSRPNNDDNNAAKRSKHHRLTDADSMDECNTRSTCSPPPVVNPELSALMGSAAGALPTVDVVVKQGKSRCNECNIVFYKHENYLVHKRLYCASRRMDSTGSSPEHMADESHNSSPELQNDTKSAANAHPYSTANRSSPARSTTTTSPAPSPPNPQPPVFQFYCVACGIKFTSLDNLHAHQTYYCLKRNVIPGSAANADALSEGLADFALPNTEPHNEFHCAKCKATYVNEETLLAHVCSDLVIHQNNTYNHNSGQKSGALTMQCFKCTICGYKGHTLRGMRTHVRIHADKLHGVSEETFIACIDEDIPNRGVRGTAGSRRRRSVDPQPAAQTVNNCVTIQSQSQASNASVASSNDTRLSEAEDNGANCTDSELGVKVELKNGDKSSPLGAQSSSEMTHNCQFCYYSSTYKGNVVRHVKLVHKDLVRSTSGSVSRHSPPPSLTQSLPADRVKKEFTDNEENSHQSALSSDQQSADEHMSSSADEPPLKPLPLIVSPNSKSGSSPHSHRKSKCGSPLNNILVNSPLMAANQLLPAPNKKVGPKYCRSCDISFNYLASFIAHKKYYCSSHTNESNIQSHEQQLALN</sequence>
<dbReference type="SMART" id="SM00355">
    <property type="entry name" value="ZnF_C2H2"/>
    <property type="match status" value="8"/>
</dbReference>
<keyword evidence="6" id="KW-0862">Zinc</keyword>
<dbReference type="GO" id="GO:0045944">
    <property type="term" value="P:positive regulation of transcription by RNA polymerase II"/>
    <property type="evidence" value="ECO:0007669"/>
    <property type="project" value="TreeGrafter"/>
</dbReference>
<feature type="region of interest" description="Disordered" evidence="13">
    <location>
        <begin position="157"/>
        <end position="185"/>
    </location>
</feature>
<feature type="domain" description="CCHC FOG-type" evidence="15">
    <location>
        <begin position="776"/>
        <end position="809"/>
    </location>
</feature>
<dbReference type="EMBL" id="CAJPIZ010002706">
    <property type="protein sequence ID" value="CAG2105386.1"/>
    <property type="molecule type" value="Genomic_DNA"/>
</dbReference>
<dbReference type="GO" id="GO:0009653">
    <property type="term" value="P:anatomical structure morphogenesis"/>
    <property type="evidence" value="ECO:0007669"/>
    <property type="project" value="UniProtKB-ARBA"/>
</dbReference>
<dbReference type="GO" id="GO:0007507">
    <property type="term" value="P:heart development"/>
    <property type="evidence" value="ECO:0007669"/>
    <property type="project" value="TreeGrafter"/>
</dbReference>
<feature type="compositionally biased region" description="Low complexity" evidence="13">
    <location>
        <begin position="1115"/>
        <end position="1124"/>
    </location>
</feature>
<evidence type="ECO:0000259" key="15">
    <source>
        <dbReference type="PROSITE" id="PS51810"/>
    </source>
</evidence>
<accession>A0A7R9KKQ4</accession>
<feature type="domain" description="CCHC FOG-type" evidence="15">
    <location>
        <begin position="683"/>
        <end position="716"/>
    </location>
</feature>
<dbReference type="GO" id="GO:0008270">
    <property type="term" value="F:zinc ion binding"/>
    <property type="evidence" value="ECO:0007669"/>
    <property type="project" value="UniProtKB-KW"/>
</dbReference>
<keyword evidence="17" id="KW-1185">Reference proteome</keyword>
<feature type="region of interest" description="Disordered" evidence="13">
    <location>
        <begin position="717"/>
        <end position="774"/>
    </location>
</feature>
<keyword evidence="3" id="KW-0479">Metal-binding</keyword>
<dbReference type="PROSITE" id="PS50157">
    <property type="entry name" value="ZINC_FINGER_C2H2_2"/>
    <property type="match status" value="1"/>
</dbReference>
<comment type="subcellular location">
    <subcellularLocation>
        <location evidence="1">Nucleus</location>
    </subcellularLocation>
</comment>
<dbReference type="InterPro" id="IPR059121">
    <property type="entry name" value="CCHC_ZFPM2-like"/>
</dbReference>
<feature type="region of interest" description="Disordered" evidence="13">
    <location>
        <begin position="429"/>
        <end position="468"/>
    </location>
</feature>
<feature type="compositionally biased region" description="Low complexity" evidence="13">
    <location>
        <begin position="1083"/>
        <end position="1092"/>
    </location>
</feature>
<dbReference type="GO" id="GO:0030154">
    <property type="term" value="P:cell differentiation"/>
    <property type="evidence" value="ECO:0007669"/>
    <property type="project" value="UniProtKB-ARBA"/>
</dbReference>
<evidence type="ECO:0000256" key="9">
    <source>
        <dbReference type="ARBA" id="ARBA00023159"/>
    </source>
</evidence>
<keyword evidence="11" id="KW-0539">Nucleus</keyword>
<dbReference type="InterPro" id="IPR036236">
    <property type="entry name" value="Znf_C2H2_sf"/>
</dbReference>
<keyword evidence="5 12" id="KW-0863">Zinc-finger</keyword>
<name>A0A7R9KKQ4_9ACAR</name>
<keyword evidence="8" id="KW-0238">DNA-binding</keyword>
<keyword evidence="7" id="KW-0805">Transcription regulation</keyword>
<evidence type="ECO:0000256" key="12">
    <source>
        <dbReference type="PROSITE-ProRule" id="PRU00042"/>
    </source>
</evidence>
<keyword evidence="4" id="KW-0677">Repeat</keyword>
<evidence type="ECO:0000256" key="13">
    <source>
        <dbReference type="SAM" id="MobiDB-lite"/>
    </source>
</evidence>
<reference evidence="16" key="1">
    <citation type="submission" date="2020-11" db="EMBL/GenBank/DDBJ databases">
        <authorList>
            <person name="Tran Van P."/>
        </authorList>
    </citation>
    <scope>NUCLEOTIDE SEQUENCE</scope>
</reference>
<evidence type="ECO:0000256" key="5">
    <source>
        <dbReference type="ARBA" id="ARBA00022771"/>
    </source>
</evidence>
<evidence type="ECO:0000256" key="4">
    <source>
        <dbReference type="ARBA" id="ARBA00022737"/>
    </source>
</evidence>
<feature type="non-terminal residue" evidence="16">
    <location>
        <position position="1"/>
    </location>
</feature>
<evidence type="ECO:0000256" key="3">
    <source>
        <dbReference type="ARBA" id="ARBA00022723"/>
    </source>
</evidence>
<feature type="compositionally biased region" description="Polar residues" evidence="13">
    <location>
        <begin position="431"/>
        <end position="442"/>
    </location>
</feature>
<evidence type="ECO:0000256" key="2">
    <source>
        <dbReference type="ARBA" id="ARBA00022491"/>
    </source>
</evidence>
<feature type="region of interest" description="Disordered" evidence="13">
    <location>
        <begin position="580"/>
        <end position="663"/>
    </location>
</feature>
<feature type="compositionally biased region" description="Basic and acidic residues" evidence="13">
    <location>
        <begin position="161"/>
        <end position="178"/>
    </location>
</feature>
<dbReference type="PROSITE" id="PS51810">
    <property type="entry name" value="ZF_CCHC_FOG"/>
    <property type="match status" value="4"/>
</dbReference>
<proteinExistence type="predicted"/>
<protein>
    <recommendedName>
        <fullName evidence="18">Zinc finger protein ush</fullName>
    </recommendedName>
</protein>
<feature type="compositionally biased region" description="Polar residues" evidence="13">
    <location>
        <begin position="594"/>
        <end position="610"/>
    </location>
</feature>
<dbReference type="InterPro" id="IPR034731">
    <property type="entry name" value="Znf_CCHC_FOG"/>
</dbReference>
<feature type="compositionally biased region" description="Polar residues" evidence="13">
    <location>
        <begin position="733"/>
        <end position="745"/>
    </location>
</feature>
<evidence type="ECO:0000256" key="6">
    <source>
        <dbReference type="ARBA" id="ARBA00022833"/>
    </source>
</evidence>
<evidence type="ECO:0000313" key="16">
    <source>
        <dbReference type="EMBL" id="CAD7624956.1"/>
    </source>
</evidence>
<evidence type="ECO:0000313" key="17">
    <source>
        <dbReference type="Proteomes" id="UP000759131"/>
    </source>
</evidence>
<feature type="compositionally biased region" description="Low complexity" evidence="13">
    <location>
        <begin position="965"/>
        <end position="975"/>
    </location>
</feature>
<feature type="region of interest" description="Disordered" evidence="13">
    <location>
        <begin position="932"/>
        <end position="952"/>
    </location>
</feature>
<dbReference type="GO" id="GO:0005634">
    <property type="term" value="C:nucleus"/>
    <property type="evidence" value="ECO:0007669"/>
    <property type="project" value="UniProtKB-SubCell"/>
</dbReference>
<evidence type="ECO:0000256" key="8">
    <source>
        <dbReference type="ARBA" id="ARBA00023125"/>
    </source>
</evidence>
<dbReference type="GO" id="GO:0000122">
    <property type="term" value="P:negative regulation of transcription by RNA polymerase II"/>
    <property type="evidence" value="ECO:0007669"/>
    <property type="project" value="TreeGrafter"/>
</dbReference>
<gene>
    <name evidence="16" type="ORF">OSB1V03_LOCUS5394</name>
</gene>
<keyword evidence="9" id="KW-0010">Activator</keyword>
<evidence type="ECO:0000259" key="14">
    <source>
        <dbReference type="PROSITE" id="PS50157"/>
    </source>
</evidence>
<feature type="domain" description="CCHC FOG-type" evidence="15">
    <location>
        <begin position="1156"/>
        <end position="1189"/>
    </location>
</feature>
<organism evidence="16">
    <name type="scientific">Medioppia subpectinata</name>
    <dbReference type="NCBI Taxonomy" id="1979941"/>
    <lineage>
        <taxon>Eukaryota</taxon>
        <taxon>Metazoa</taxon>
        <taxon>Ecdysozoa</taxon>
        <taxon>Arthropoda</taxon>
        <taxon>Chelicerata</taxon>
        <taxon>Arachnida</taxon>
        <taxon>Acari</taxon>
        <taxon>Acariformes</taxon>
        <taxon>Sarcoptiformes</taxon>
        <taxon>Oribatida</taxon>
        <taxon>Brachypylina</taxon>
        <taxon>Oppioidea</taxon>
        <taxon>Oppiidae</taxon>
        <taxon>Medioppia</taxon>
    </lineage>
</organism>
<feature type="compositionally biased region" description="Basic and acidic residues" evidence="13">
    <location>
        <begin position="241"/>
        <end position="250"/>
    </location>
</feature>
<dbReference type="OrthoDB" id="8742770at2759"/>
<dbReference type="PANTHER" id="PTHR12958">
    <property type="entry name" value="FRIEND OF GATA2-RELATED"/>
    <property type="match status" value="1"/>
</dbReference>
<feature type="compositionally biased region" description="Polar residues" evidence="13">
    <location>
        <begin position="618"/>
        <end position="630"/>
    </location>
</feature>
<dbReference type="SUPFAM" id="SSF57667">
    <property type="entry name" value="beta-beta-alpha zinc fingers"/>
    <property type="match status" value="5"/>
</dbReference>